<dbReference type="AlphaFoldDB" id="A0A2S9XLU7"/>
<protein>
    <submittedName>
        <fullName evidence="1">Uncharacterized protein</fullName>
    </submittedName>
</protein>
<dbReference type="InterPro" id="IPR036322">
    <property type="entry name" value="WD40_repeat_dom_sf"/>
</dbReference>
<sequence>MVQRLAPNVFVSSNDHETLLVWRSADGRWTDLEQDVVLAYEPGLGVANSADSFRIGVALYLVVGHANGFVTIWSGTSSGAKFARIATVNLRSANPLNPWGLHNVRGVAWLCTSGSHGYVVTGSENGNLLALETWGR</sequence>
<dbReference type="SUPFAM" id="SSF50978">
    <property type="entry name" value="WD40 repeat-like"/>
    <property type="match status" value="1"/>
</dbReference>
<gene>
    <name evidence="1" type="ORF">ENSA7_79050</name>
</gene>
<accession>A0A2S9XLU7</accession>
<comment type="caution">
    <text evidence="1">The sequence shown here is derived from an EMBL/GenBank/DDBJ whole genome shotgun (WGS) entry which is preliminary data.</text>
</comment>
<evidence type="ECO:0000313" key="1">
    <source>
        <dbReference type="EMBL" id="PRP93864.1"/>
    </source>
</evidence>
<name>A0A2S9XLU7_9BACT</name>
<reference evidence="1 2" key="1">
    <citation type="submission" date="2018-03" db="EMBL/GenBank/DDBJ databases">
        <title>Draft Genome Sequences of the Obligatory Marine Myxobacteria Enhygromyxa salina SWB007.</title>
        <authorList>
            <person name="Poehlein A."/>
            <person name="Moghaddam J.A."/>
            <person name="Harms H."/>
            <person name="Alanjari M."/>
            <person name="Koenig G.M."/>
            <person name="Daniel R."/>
            <person name="Schaeberle T.F."/>
        </authorList>
    </citation>
    <scope>NUCLEOTIDE SEQUENCE [LARGE SCALE GENOMIC DNA]</scope>
    <source>
        <strain evidence="1 2">SWB007</strain>
    </source>
</reference>
<dbReference type="EMBL" id="PVNL01000146">
    <property type="protein sequence ID" value="PRP93864.1"/>
    <property type="molecule type" value="Genomic_DNA"/>
</dbReference>
<evidence type="ECO:0000313" key="2">
    <source>
        <dbReference type="Proteomes" id="UP000238823"/>
    </source>
</evidence>
<proteinExistence type="predicted"/>
<dbReference type="Proteomes" id="UP000238823">
    <property type="component" value="Unassembled WGS sequence"/>
</dbReference>
<organism evidence="1 2">
    <name type="scientific">Enhygromyxa salina</name>
    <dbReference type="NCBI Taxonomy" id="215803"/>
    <lineage>
        <taxon>Bacteria</taxon>
        <taxon>Pseudomonadati</taxon>
        <taxon>Myxococcota</taxon>
        <taxon>Polyangia</taxon>
        <taxon>Nannocystales</taxon>
        <taxon>Nannocystaceae</taxon>
        <taxon>Enhygromyxa</taxon>
    </lineage>
</organism>